<feature type="region of interest" description="Disordered" evidence="1">
    <location>
        <begin position="65"/>
        <end position="84"/>
    </location>
</feature>
<gene>
    <name evidence="2" type="primary">OSJNBa0001O14.24</name>
</gene>
<evidence type="ECO:0000313" key="2">
    <source>
        <dbReference type="EMBL" id="AAK20058.1"/>
    </source>
</evidence>
<dbReference type="AlphaFoldDB" id="Q9AV24"/>
<protein>
    <submittedName>
        <fullName evidence="2">Uncharacterized protein</fullName>
    </submittedName>
</protein>
<proteinExistence type="predicted"/>
<reference evidence="3" key="1">
    <citation type="journal article" date="2005" name="Nature">
        <title>The map-based sequence of the rice genome.</title>
        <authorList>
            <consortium name="International rice genome sequencing project (IRGSP)"/>
            <person name="Matsumoto T."/>
            <person name="Wu J."/>
            <person name="Kanamori H."/>
            <person name="Katayose Y."/>
            <person name="Fujisawa M."/>
            <person name="Namiki N."/>
            <person name="Mizuno H."/>
            <person name="Yamamoto K."/>
            <person name="Antonio B.A."/>
            <person name="Baba T."/>
            <person name="Sakata K."/>
            <person name="Nagamura Y."/>
            <person name="Aoki H."/>
            <person name="Arikawa K."/>
            <person name="Arita K."/>
            <person name="Bito T."/>
            <person name="Chiden Y."/>
            <person name="Fujitsuka N."/>
            <person name="Fukunaka R."/>
            <person name="Hamada M."/>
            <person name="Harada C."/>
            <person name="Hayashi A."/>
            <person name="Hijishita S."/>
            <person name="Honda M."/>
            <person name="Hosokawa S."/>
            <person name="Ichikawa Y."/>
            <person name="Idonuma A."/>
            <person name="Iijima M."/>
            <person name="Ikeda M."/>
            <person name="Ikeno M."/>
            <person name="Ito K."/>
            <person name="Ito S."/>
            <person name="Ito T."/>
            <person name="Ito Y."/>
            <person name="Ito Y."/>
            <person name="Iwabuchi A."/>
            <person name="Kamiya K."/>
            <person name="Karasawa W."/>
            <person name="Kurita K."/>
            <person name="Katagiri S."/>
            <person name="Kikuta A."/>
            <person name="Kobayashi H."/>
            <person name="Kobayashi N."/>
            <person name="Machita K."/>
            <person name="Maehara T."/>
            <person name="Masukawa M."/>
            <person name="Mizubayashi T."/>
            <person name="Mukai Y."/>
            <person name="Nagasaki H."/>
            <person name="Nagata Y."/>
            <person name="Naito S."/>
            <person name="Nakashima M."/>
            <person name="Nakama Y."/>
            <person name="Nakamichi Y."/>
            <person name="Nakamura M."/>
            <person name="Meguro A."/>
            <person name="Negishi M."/>
            <person name="Ohta I."/>
            <person name="Ohta T."/>
            <person name="Okamoto M."/>
            <person name="Ono N."/>
            <person name="Saji S."/>
            <person name="Sakaguchi M."/>
            <person name="Sakai K."/>
            <person name="Shibata M."/>
            <person name="Shimokawa T."/>
            <person name="Song J."/>
            <person name="Takazaki Y."/>
            <person name="Terasawa K."/>
            <person name="Tsugane M."/>
            <person name="Tsuji K."/>
            <person name="Ueda S."/>
            <person name="Waki K."/>
            <person name="Yamagata H."/>
            <person name="Yamamoto M."/>
            <person name="Yamamoto S."/>
            <person name="Yamane H."/>
            <person name="Yoshiki S."/>
            <person name="Yoshihara R."/>
            <person name="Yukawa K."/>
            <person name="Zhong H."/>
            <person name="Yano M."/>
            <person name="Yuan Q."/>
            <person name="Ouyang S."/>
            <person name="Liu J."/>
            <person name="Jones K.M."/>
            <person name="Gansberger K."/>
            <person name="Moffat K."/>
            <person name="Hill J."/>
            <person name="Bera J."/>
            <person name="Fadrosh D."/>
            <person name="Jin S."/>
            <person name="Johri S."/>
            <person name="Kim M."/>
            <person name="Overton L."/>
            <person name="Reardon M."/>
            <person name="Tsitrin T."/>
            <person name="Vuong H."/>
            <person name="Weaver B."/>
            <person name="Ciecko A."/>
            <person name="Tallon L."/>
            <person name="Jackson J."/>
            <person name="Pai G."/>
            <person name="Aken S.V."/>
            <person name="Utterback T."/>
            <person name="Reidmuller S."/>
            <person name="Feldblyum T."/>
            <person name="Hsiao J."/>
            <person name="Zismann V."/>
            <person name="Iobst S."/>
            <person name="de Vazeille A.R."/>
            <person name="Buell C.R."/>
            <person name="Ying K."/>
            <person name="Li Y."/>
            <person name="Lu T."/>
            <person name="Huang Y."/>
            <person name="Zhao Q."/>
            <person name="Feng Q."/>
            <person name="Zhang L."/>
            <person name="Zhu J."/>
            <person name="Weng Q."/>
            <person name="Mu J."/>
            <person name="Lu Y."/>
            <person name="Fan D."/>
            <person name="Liu Y."/>
            <person name="Guan J."/>
            <person name="Zhang Y."/>
            <person name="Yu S."/>
            <person name="Liu X."/>
            <person name="Zhang Y."/>
            <person name="Hong G."/>
            <person name="Han B."/>
            <person name="Choisne N."/>
            <person name="Demange N."/>
            <person name="Orjeda G."/>
            <person name="Samain S."/>
            <person name="Cattolico L."/>
            <person name="Pelletier E."/>
            <person name="Couloux A."/>
            <person name="Segurens B."/>
            <person name="Wincker P."/>
            <person name="D'Hont A."/>
            <person name="Scarpelli C."/>
            <person name="Weissenbach J."/>
            <person name="Salanoubat M."/>
            <person name="Quetier F."/>
            <person name="Yu Y."/>
            <person name="Kim H.R."/>
            <person name="Rambo T."/>
            <person name="Currie J."/>
            <person name="Collura K."/>
            <person name="Luo M."/>
            <person name="Yang T."/>
            <person name="Ammiraju J.S.S."/>
            <person name="Engler F."/>
            <person name="Soderlund C."/>
            <person name="Wing R.A."/>
            <person name="Palmer L.E."/>
            <person name="de la Bastide M."/>
            <person name="Spiegel L."/>
            <person name="Nascimento L."/>
            <person name="Zutavern T."/>
            <person name="O'Shaughnessy A."/>
            <person name="Dike S."/>
            <person name="Dedhia N."/>
            <person name="Preston R."/>
            <person name="Balija V."/>
            <person name="McCombie W.R."/>
            <person name="Chow T."/>
            <person name="Chen H."/>
            <person name="Chung M."/>
            <person name="Chen C."/>
            <person name="Shaw J."/>
            <person name="Wu H."/>
            <person name="Hsiao K."/>
            <person name="Chao Y."/>
            <person name="Chu M."/>
            <person name="Cheng C."/>
            <person name="Hour A."/>
            <person name="Lee P."/>
            <person name="Lin S."/>
            <person name="Lin Y."/>
            <person name="Liou J."/>
            <person name="Liu S."/>
            <person name="Hsing Y."/>
            <person name="Raghuvanshi S."/>
            <person name="Mohanty A."/>
            <person name="Bharti A.K."/>
            <person name="Gaur A."/>
            <person name="Gupta V."/>
            <person name="Kumar D."/>
            <person name="Ravi V."/>
            <person name="Vij S."/>
            <person name="Kapur A."/>
            <person name="Khurana P."/>
            <person name="Khurana P."/>
            <person name="Khurana J.P."/>
            <person name="Tyagi A.K."/>
            <person name="Gaikwad K."/>
            <person name="Singh A."/>
            <person name="Dalal V."/>
            <person name="Srivastava S."/>
            <person name="Dixit A."/>
            <person name="Pal A.K."/>
            <person name="Ghazi I.A."/>
            <person name="Yadav M."/>
            <person name="Pandit A."/>
            <person name="Bhargava A."/>
            <person name="Sureshbabu K."/>
            <person name="Batra K."/>
            <person name="Sharma T.R."/>
            <person name="Mohapatra T."/>
            <person name="Singh N.K."/>
            <person name="Messing J."/>
            <person name="Nelson A.B."/>
            <person name="Fuks G."/>
            <person name="Kavchok S."/>
            <person name="Keizer G."/>
            <person name="Linton E."/>
            <person name="Llaca V."/>
            <person name="Song R."/>
            <person name="Tanyolac B."/>
            <person name="Young S."/>
            <person name="Ho-Il K."/>
            <person name="Hahn J.H."/>
            <person name="Sangsakoo G."/>
            <person name="Vanavichit A."/>
            <person name="de Mattos Luiz.A.T."/>
            <person name="Zimmer P.D."/>
            <person name="Malone G."/>
            <person name="Dellagostin O."/>
            <person name="de Oliveira A.C."/>
            <person name="Bevan M."/>
            <person name="Bancroft I."/>
            <person name="Minx P."/>
            <person name="Cordum H."/>
            <person name="Wilson R."/>
            <person name="Cheng Z."/>
            <person name="Jin W."/>
            <person name="Jiang J."/>
            <person name="Leong S.A."/>
            <person name="Iwama H."/>
            <person name="Gojobori T."/>
            <person name="Itoh T."/>
            <person name="Niimura Y."/>
            <person name="Fujii Y."/>
            <person name="Habara T."/>
            <person name="Sakai H."/>
            <person name="Sato Y."/>
            <person name="Wilson G."/>
            <person name="Kumar K."/>
            <person name="McCouch S."/>
            <person name="Juretic N."/>
            <person name="Hoen D."/>
            <person name="Wright S."/>
            <person name="Bruskiewich R."/>
            <person name="Bureau T."/>
            <person name="Miyao A."/>
            <person name="Hirochika H."/>
            <person name="Nishikawa T."/>
            <person name="Kadowaki K."/>
            <person name="Sugiura M."/>
            <person name="Burr B."/>
            <person name="Sasaki T."/>
        </authorList>
    </citation>
    <scope>NUCLEOTIDE SEQUENCE [LARGE SCALE GENOMIC DNA]</scope>
    <source>
        <strain evidence="3">cv. Nipponbare</strain>
    </source>
</reference>
<dbReference type="Proteomes" id="UP000000763">
    <property type="component" value="Chromosome 10"/>
</dbReference>
<evidence type="ECO:0000313" key="3">
    <source>
        <dbReference type="Proteomes" id="UP000000763"/>
    </source>
</evidence>
<accession>Q9AV24</accession>
<name>Q9AV24_ORYSJ</name>
<reference evidence="3" key="2">
    <citation type="journal article" date="2008" name="Nucleic Acids Res.">
        <title>The rice annotation project database (RAP-DB): 2008 update.</title>
        <authorList>
            <consortium name="The rice annotation project (RAP)"/>
        </authorList>
    </citation>
    <scope>GENOME REANNOTATION</scope>
    <source>
        <strain evidence="3">cv. Nipponbare</strain>
    </source>
</reference>
<sequence>MEVLSQDWPIGLLMDVTASTARPGRVAVAGRHRWFNSPLSPTLSVMEGVRGEATDDDAARVAQWERLRRSPGAPQRPTLGASLR</sequence>
<dbReference type="EMBL" id="AC025783">
    <property type="protein sequence ID" value="AAK20058.1"/>
    <property type="molecule type" value="Genomic_DNA"/>
</dbReference>
<evidence type="ECO:0000256" key="1">
    <source>
        <dbReference type="SAM" id="MobiDB-lite"/>
    </source>
</evidence>
<organism evidence="2 3">
    <name type="scientific">Oryza sativa subsp. japonica</name>
    <name type="common">Rice</name>
    <dbReference type="NCBI Taxonomy" id="39947"/>
    <lineage>
        <taxon>Eukaryota</taxon>
        <taxon>Viridiplantae</taxon>
        <taxon>Streptophyta</taxon>
        <taxon>Embryophyta</taxon>
        <taxon>Tracheophyta</taxon>
        <taxon>Spermatophyta</taxon>
        <taxon>Magnoliopsida</taxon>
        <taxon>Liliopsida</taxon>
        <taxon>Poales</taxon>
        <taxon>Poaceae</taxon>
        <taxon>BOP clade</taxon>
        <taxon>Oryzoideae</taxon>
        <taxon>Oryzeae</taxon>
        <taxon>Oryzinae</taxon>
        <taxon>Oryza</taxon>
        <taxon>Oryza sativa</taxon>
    </lineage>
</organism>